<reference evidence="6" key="2">
    <citation type="submission" date="2020-09" db="EMBL/GenBank/DDBJ databases">
        <authorList>
            <person name="Sun Q."/>
            <person name="Zhou Y."/>
        </authorList>
    </citation>
    <scope>NUCLEOTIDE SEQUENCE</scope>
    <source>
        <strain evidence="6">CGMCC 1.15762</strain>
    </source>
</reference>
<feature type="domain" description="IclR-ED" evidence="5">
    <location>
        <begin position="69"/>
        <end position="225"/>
    </location>
</feature>
<dbReference type="PROSITE" id="PS51077">
    <property type="entry name" value="HTH_ICLR"/>
    <property type="match status" value="1"/>
</dbReference>
<feature type="domain" description="HTH iclR-type" evidence="4">
    <location>
        <begin position="7"/>
        <end position="68"/>
    </location>
</feature>
<evidence type="ECO:0000259" key="4">
    <source>
        <dbReference type="PROSITE" id="PS51077"/>
    </source>
</evidence>
<comment type="caution">
    <text evidence="6">The sequence shown here is derived from an EMBL/GenBank/DDBJ whole genome shotgun (WGS) entry which is preliminary data.</text>
</comment>
<dbReference type="RefSeq" id="WP_188791756.1">
    <property type="nucleotide sequence ID" value="NZ_BMJV01000009.1"/>
</dbReference>
<proteinExistence type="predicted"/>
<reference evidence="6" key="1">
    <citation type="journal article" date="2014" name="Int. J. Syst. Evol. Microbiol.">
        <title>Complete genome sequence of Corynebacterium casei LMG S-19264T (=DSM 44701T), isolated from a smear-ripened cheese.</title>
        <authorList>
            <consortium name="US DOE Joint Genome Institute (JGI-PGF)"/>
            <person name="Walter F."/>
            <person name="Albersmeier A."/>
            <person name="Kalinowski J."/>
            <person name="Ruckert C."/>
        </authorList>
    </citation>
    <scope>NUCLEOTIDE SEQUENCE</scope>
    <source>
        <strain evidence="6">CGMCC 1.15762</strain>
    </source>
</reference>
<dbReference type="EMBL" id="BMJV01000009">
    <property type="protein sequence ID" value="GGG83527.1"/>
    <property type="molecule type" value="Genomic_DNA"/>
</dbReference>
<dbReference type="Gene3D" id="1.10.10.10">
    <property type="entry name" value="Winged helix-like DNA-binding domain superfamily/Winged helix DNA-binding domain"/>
    <property type="match status" value="1"/>
</dbReference>
<dbReference type="PANTHER" id="PTHR30136">
    <property type="entry name" value="HELIX-TURN-HELIX TRANSCRIPTIONAL REGULATOR, ICLR FAMILY"/>
    <property type="match status" value="1"/>
</dbReference>
<protein>
    <submittedName>
        <fullName evidence="6">Transcriptional regulator</fullName>
    </submittedName>
</protein>
<dbReference type="Pfam" id="PF01614">
    <property type="entry name" value="IclR_C"/>
    <property type="match status" value="2"/>
</dbReference>
<evidence type="ECO:0000259" key="5">
    <source>
        <dbReference type="PROSITE" id="PS51078"/>
    </source>
</evidence>
<dbReference type="SUPFAM" id="SSF55781">
    <property type="entry name" value="GAF domain-like"/>
    <property type="match status" value="1"/>
</dbReference>
<evidence type="ECO:0000313" key="6">
    <source>
        <dbReference type="EMBL" id="GGG83527.1"/>
    </source>
</evidence>
<dbReference type="GO" id="GO:0003677">
    <property type="term" value="F:DNA binding"/>
    <property type="evidence" value="ECO:0007669"/>
    <property type="project" value="UniProtKB-KW"/>
</dbReference>
<organism evidence="6 7">
    <name type="scientific">Salipiger pallidus</name>
    <dbReference type="NCBI Taxonomy" id="1775170"/>
    <lineage>
        <taxon>Bacteria</taxon>
        <taxon>Pseudomonadati</taxon>
        <taxon>Pseudomonadota</taxon>
        <taxon>Alphaproteobacteria</taxon>
        <taxon>Rhodobacterales</taxon>
        <taxon>Roseobacteraceae</taxon>
        <taxon>Salipiger</taxon>
    </lineage>
</organism>
<evidence type="ECO:0000256" key="3">
    <source>
        <dbReference type="ARBA" id="ARBA00023163"/>
    </source>
</evidence>
<dbReference type="InterPro" id="IPR036388">
    <property type="entry name" value="WH-like_DNA-bd_sf"/>
</dbReference>
<dbReference type="SUPFAM" id="SSF46785">
    <property type="entry name" value="Winged helix' DNA-binding domain"/>
    <property type="match status" value="1"/>
</dbReference>
<evidence type="ECO:0000256" key="1">
    <source>
        <dbReference type="ARBA" id="ARBA00023015"/>
    </source>
</evidence>
<dbReference type="Gene3D" id="3.30.450.40">
    <property type="match status" value="2"/>
</dbReference>
<accession>A0A8J2ZMS5</accession>
<dbReference type="Proteomes" id="UP000617145">
    <property type="component" value="Unassembled WGS sequence"/>
</dbReference>
<dbReference type="Pfam" id="PF09339">
    <property type="entry name" value="HTH_IclR"/>
    <property type="match status" value="1"/>
</dbReference>
<keyword evidence="1" id="KW-0805">Transcription regulation</keyword>
<dbReference type="SMART" id="SM00346">
    <property type="entry name" value="HTH_ICLR"/>
    <property type="match status" value="1"/>
</dbReference>
<dbReference type="AlphaFoldDB" id="A0A8J2ZMS5"/>
<dbReference type="InterPro" id="IPR036390">
    <property type="entry name" value="WH_DNA-bd_sf"/>
</dbReference>
<evidence type="ECO:0000313" key="7">
    <source>
        <dbReference type="Proteomes" id="UP000617145"/>
    </source>
</evidence>
<evidence type="ECO:0000256" key="2">
    <source>
        <dbReference type="ARBA" id="ARBA00023125"/>
    </source>
</evidence>
<name>A0A8J2ZMS5_9RHOB</name>
<keyword evidence="3" id="KW-0804">Transcription</keyword>
<dbReference type="InterPro" id="IPR050707">
    <property type="entry name" value="HTH_MetabolicPath_Reg"/>
</dbReference>
<keyword evidence="7" id="KW-1185">Reference proteome</keyword>
<sequence>MTEAKGVEAVERAFKILECFTSGRSELTLTEISEETGFYKSTVLRLAVSLEKFGYMIRGEDNRFRLGAAAWRLGSSYRQSFALGEIVRPELKILSDATNETASFYVREGNVRICLFRSEPARAIRHSIAEGQTLPLNQGASGKVLHAFSNQSGDAEIRAAGHSISLGERDSEVAAVSVPIMAADGRLIGALSVSGLITRFSEDRRAELIHALNESRGRLEPQLAS</sequence>
<dbReference type="GO" id="GO:0045892">
    <property type="term" value="P:negative regulation of DNA-templated transcription"/>
    <property type="evidence" value="ECO:0007669"/>
    <property type="project" value="TreeGrafter"/>
</dbReference>
<dbReference type="InterPro" id="IPR029016">
    <property type="entry name" value="GAF-like_dom_sf"/>
</dbReference>
<dbReference type="PANTHER" id="PTHR30136:SF39">
    <property type="entry name" value="TRANSCRIPTIONAL REGULATORY PROTEIN"/>
    <property type="match status" value="1"/>
</dbReference>
<dbReference type="InterPro" id="IPR005471">
    <property type="entry name" value="Tscrpt_reg_IclR_N"/>
</dbReference>
<dbReference type="InterPro" id="IPR014757">
    <property type="entry name" value="Tscrpt_reg_IclR_C"/>
</dbReference>
<dbReference type="FunFam" id="1.10.10.10:FF:000056">
    <property type="entry name" value="IclR family transcriptional regulator"/>
    <property type="match status" value="1"/>
</dbReference>
<dbReference type="PROSITE" id="PS51078">
    <property type="entry name" value="ICLR_ED"/>
    <property type="match status" value="1"/>
</dbReference>
<gene>
    <name evidence="6" type="primary">kipR</name>
    <name evidence="6" type="ORF">GCM10011415_36840</name>
</gene>
<keyword evidence="2" id="KW-0238">DNA-binding</keyword>
<dbReference type="GO" id="GO:0003700">
    <property type="term" value="F:DNA-binding transcription factor activity"/>
    <property type="evidence" value="ECO:0007669"/>
    <property type="project" value="TreeGrafter"/>
</dbReference>